<organism evidence="2 3">
    <name type="scientific">Nepenthes gracilis</name>
    <name type="common">Slender pitcher plant</name>
    <dbReference type="NCBI Taxonomy" id="150966"/>
    <lineage>
        <taxon>Eukaryota</taxon>
        <taxon>Viridiplantae</taxon>
        <taxon>Streptophyta</taxon>
        <taxon>Embryophyta</taxon>
        <taxon>Tracheophyta</taxon>
        <taxon>Spermatophyta</taxon>
        <taxon>Magnoliopsida</taxon>
        <taxon>eudicotyledons</taxon>
        <taxon>Gunneridae</taxon>
        <taxon>Pentapetalae</taxon>
        <taxon>Caryophyllales</taxon>
        <taxon>Nepenthaceae</taxon>
        <taxon>Nepenthes</taxon>
    </lineage>
</organism>
<keyword evidence="3" id="KW-1185">Reference proteome</keyword>
<accession>A0AAD3SHJ8</accession>
<name>A0AAD3SHJ8_NEPGR</name>
<evidence type="ECO:0000313" key="3">
    <source>
        <dbReference type="Proteomes" id="UP001279734"/>
    </source>
</evidence>
<sequence length="127" mass="14172">MRSSEKKFSERKDIRGNEGLRRNTVSGGKEIRSPEEEVFEELEEMRFLEKKISEGNEGLRRERDKVSGEFRREVANDTDSCSSGGCGGGSGDVAGAAYLVWQDLTVVIPTHQGRTAEDDTPWADWAC</sequence>
<evidence type="ECO:0000256" key="1">
    <source>
        <dbReference type="SAM" id="MobiDB-lite"/>
    </source>
</evidence>
<gene>
    <name evidence="2" type="ORF">Nepgr_013309</name>
</gene>
<dbReference type="Proteomes" id="UP001279734">
    <property type="component" value="Unassembled WGS sequence"/>
</dbReference>
<proteinExistence type="predicted"/>
<dbReference type="AlphaFoldDB" id="A0AAD3SHJ8"/>
<dbReference type="EMBL" id="BSYO01000011">
    <property type="protein sequence ID" value="GMH11468.1"/>
    <property type="molecule type" value="Genomic_DNA"/>
</dbReference>
<evidence type="ECO:0000313" key="2">
    <source>
        <dbReference type="EMBL" id="GMH11468.1"/>
    </source>
</evidence>
<reference evidence="2" key="1">
    <citation type="submission" date="2023-05" db="EMBL/GenBank/DDBJ databases">
        <title>Nepenthes gracilis genome sequencing.</title>
        <authorList>
            <person name="Fukushima K."/>
        </authorList>
    </citation>
    <scope>NUCLEOTIDE SEQUENCE</scope>
    <source>
        <strain evidence="2">SING2019-196</strain>
    </source>
</reference>
<comment type="caution">
    <text evidence="2">The sequence shown here is derived from an EMBL/GenBank/DDBJ whole genome shotgun (WGS) entry which is preliminary data.</text>
</comment>
<feature type="region of interest" description="Disordered" evidence="1">
    <location>
        <begin position="1"/>
        <end position="34"/>
    </location>
</feature>
<feature type="compositionally biased region" description="Basic and acidic residues" evidence="1">
    <location>
        <begin position="1"/>
        <end position="21"/>
    </location>
</feature>
<protein>
    <submittedName>
        <fullName evidence="2">Uncharacterized protein</fullName>
    </submittedName>
</protein>